<accession>A0A2V1GTM1</accession>
<evidence type="ECO:0000313" key="1">
    <source>
        <dbReference type="EMBL" id="PVZ66370.1"/>
    </source>
</evidence>
<reference evidence="1 2" key="1">
    <citation type="submission" date="2018-04" db="EMBL/GenBank/DDBJ databases">
        <title>Thalassorhabdus spongiae gen. nov., sp. nov., isolated from a marine sponge in South-West Iceland.</title>
        <authorList>
            <person name="Knobloch S."/>
            <person name="Daussin A."/>
            <person name="Johannsson R."/>
            <person name="Marteinsson V.T."/>
        </authorList>
    </citation>
    <scope>NUCLEOTIDE SEQUENCE [LARGE SCALE GENOMIC DNA]</scope>
    <source>
        <strain evidence="1 2">Hp12</strain>
    </source>
</reference>
<sequence length="106" mass="12026">MTFKVNYSRDTSSPIMTDHTILIILGGTRDYIFDPLIGLIEFQPAATRAPAYIIFLEHFFKEGSIKTHYFAGDQVDFTSFSLSAEEQDGYARLNPIQMRPLSEALD</sequence>
<gene>
    <name evidence="1" type="ORF">DC094_16870</name>
</gene>
<protein>
    <submittedName>
        <fullName evidence="1">Uncharacterized protein</fullName>
    </submittedName>
</protein>
<organism evidence="1 2">
    <name type="scientific">Pelagibaculum spongiae</name>
    <dbReference type="NCBI Taxonomy" id="2080658"/>
    <lineage>
        <taxon>Bacteria</taxon>
        <taxon>Pseudomonadati</taxon>
        <taxon>Pseudomonadota</taxon>
        <taxon>Gammaproteobacteria</taxon>
        <taxon>Oceanospirillales</taxon>
        <taxon>Pelagibaculum</taxon>
    </lineage>
</organism>
<proteinExistence type="predicted"/>
<name>A0A2V1GTM1_9GAMM</name>
<keyword evidence="2" id="KW-1185">Reference proteome</keyword>
<dbReference type="Proteomes" id="UP000244906">
    <property type="component" value="Unassembled WGS sequence"/>
</dbReference>
<dbReference type="AlphaFoldDB" id="A0A2V1GTM1"/>
<comment type="caution">
    <text evidence="1">The sequence shown here is derived from an EMBL/GenBank/DDBJ whole genome shotgun (WGS) entry which is preliminary data.</text>
</comment>
<evidence type="ECO:0000313" key="2">
    <source>
        <dbReference type="Proteomes" id="UP000244906"/>
    </source>
</evidence>
<dbReference type="EMBL" id="QDDL01000008">
    <property type="protein sequence ID" value="PVZ66370.1"/>
    <property type="molecule type" value="Genomic_DNA"/>
</dbReference>